<evidence type="ECO:0000256" key="4">
    <source>
        <dbReference type="ARBA" id="ARBA00022989"/>
    </source>
</evidence>
<feature type="transmembrane region" description="Helical" evidence="6">
    <location>
        <begin position="39"/>
        <end position="58"/>
    </location>
</feature>
<keyword evidence="8" id="KW-1185">Reference proteome</keyword>
<proteinExistence type="predicted"/>
<dbReference type="Proteomes" id="UP000195305">
    <property type="component" value="Unassembled WGS sequence"/>
</dbReference>
<keyword evidence="4 6" id="KW-1133">Transmembrane helix</keyword>
<keyword evidence="5 6" id="KW-0472">Membrane</keyword>
<dbReference type="Pfam" id="PF01943">
    <property type="entry name" value="Polysacc_synt"/>
    <property type="match status" value="1"/>
</dbReference>
<protein>
    <submittedName>
        <fullName evidence="7">Uncharacterized protein</fullName>
    </submittedName>
</protein>
<feature type="transmembrane region" description="Helical" evidence="6">
    <location>
        <begin position="238"/>
        <end position="257"/>
    </location>
</feature>
<feature type="transmembrane region" description="Helical" evidence="6">
    <location>
        <begin position="404"/>
        <end position="426"/>
    </location>
</feature>
<keyword evidence="2" id="KW-1003">Cell membrane</keyword>
<dbReference type="GO" id="GO:0005886">
    <property type="term" value="C:plasma membrane"/>
    <property type="evidence" value="ECO:0007669"/>
    <property type="project" value="UniProtKB-SubCell"/>
</dbReference>
<dbReference type="OrthoDB" id="9775950at2"/>
<dbReference type="PANTHER" id="PTHR30250:SF24">
    <property type="entry name" value="STAGE V SPORULATION PROTEIN B"/>
    <property type="match status" value="1"/>
</dbReference>
<feature type="transmembrane region" description="Helical" evidence="6">
    <location>
        <begin position="146"/>
        <end position="166"/>
    </location>
</feature>
<comment type="caution">
    <text evidence="7">The sequence shown here is derived from an EMBL/GenBank/DDBJ whole genome shotgun (WGS) entry which is preliminary data.</text>
</comment>
<evidence type="ECO:0000313" key="8">
    <source>
        <dbReference type="Proteomes" id="UP000195305"/>
    </source>
</evidence>
<reference evidence="7 8" key="1">
    <citation type="journal article" date="2018" name="BMC Genomics">
        <title>Whole genome sequencing and function prediction of 133 gut anaerobes isolated from chicken caecum in pure cultures.</title>
        <authorList>
            <person name="Medvecky M."/>
            <person name="Cejkova D."/>
            <person name="Polansky O."/>
            <person name="Karasova D."/>
            <person name="Kubasova T."/>
            <person name="Cizek A."/>
            <person name="Rychlik I."/>
        </authorList>
    </citation>
    <scope>NUCLEOTIDE SEQUENCE [LARGE SCALE GENOMIC DNA]</scope>
    <source>
        <strain evidence="7 8">An13</strain>
    </source>
</reference>
<sequence length="436" mass="50491">MKRKLINSFLILTASTLITKVFSLLNRMLLSRLLDENGMALYILVIPTLSLCITLAQFSVPSAVFRLISHPKYNNKKIIISALCICFITCLCIMGTLLCFSKIIAVYFLKQSDAYFPLLCMLPFIPLVGISGIIKNYYLGKEDVWNLSLAQLFEEVSRIVFTYIVIQKFHHLHMPYLVSIAIIAMSIGEITSILFLMLRLKRKVNWHYHPLSYFQSHFLFKDMMNIALPLTGSRLLHVGYNFLEPILLVSILTKLHIEETQIHLQYAIISGYVISLLVTPTFFNNVILRLLIPILNKDLAYNRINALKKHVFYSLIICLFISLPFTLIFYFYGDVCLQIMYNTTKGYQYLQYMCIPFTIFYLQTPLSATLQALNKNKEMFMMSTLEVFIELVCLIILIPRFHVASVAIVMLIGLFSTLVFSFYFVYQFVYKHKKSL</sequence>
<evidence type="ECO:0000256" key="2">
    <source>
        <dbReference type="ARBA" id="ARBA00022475"/>
    </source>
</evidence>
<accession>A0A1Y4SZ90</accession>
<evidence type="ECO:0000256" key="3">
    <source>
        <dbReference type="ARBA" id="ARBA00022692"/>
    </source>
</evidence>
<evidence type="ECO:0000256" key="1">
    <source>
        <dbReference type="ARBA" id="ARBA00004651"/>
    </source>
</evidence>
<feature type="transmembrane region" description="Helical" evidence="6">
    <location>
        <begin position="380"/>
        <end position="398"/>
    </location>
</feature>
<dbReference type="PANTHER" id="PTHR30250">
    <property type="entry name" value="PST FAMILY PREDICTED COLANIC ACID TRANSPORTER"/>
    <property type="match status" value="1"/>
</dbReference>
<feature type="transmembrane region" description="Helical" evidence="6">
    <location>
        <begin position="114"/>
        <end position="134"/>
    </location>
</feature>
<feature type="transmembrane region" description="Helical" evidence="6">
    <location>
        <begin position="311"/>
        <end position="333"/>
    </location>
</feature>
<feature type="transmembrane region" description="Helical" evidence="6">
    <location>
        <begin position="178"/>
        <end position="198"/>
    </location>
</feature>
<evidence type="ECO:0000256" key="5">
    <source>
        <dbReference type="ARBA" id="ARBA00023136"/>
    </source>
</evidence>
<name>A0A1Y4SZ90_9FIRM</name>
<dbReference type="AlphaFoldDB" id="A0A1Y4SZ90"/>
<gene>
    <name evidence="7" type="ORF">B5E75_06060</name>
</gene>
<dbReference type="InterPro" id="IPR002797">
    <property type="entry name" value="Polysacc_synth"/>
</dbReference>
<feature type="transmembrane region" description="Helical" evidence="6">
    <location>
        <begin position="269"/>
        <end position="291"/>
    </location>
</feature>
<organism evidence="7 8">
    <name type="scientific">Massilimicrobiota timonensis</name>
    <dbReference type="NCBI Taxonomy" id="1776392"/>
    <lineage>
        <taxon>Bacteria</taxon>
        <taxon>Bacillati</taxon>
        <taxon>Bacillota</taxon>
        <taxon>Erysipelotrichia</taxon>
        <taxon>Erysipelotrichales</taxon>
        <taxon>Erysipelotrichaceae</taxon>
        <taxon>Massilimicrobiota</taxon>
    </lineage>
</organism>
<dbReference type="EMBL" id="NFLJ01000014">
    <property type="protein sequence ID" value="OUQ34700.1"/>
    <property type="molecule type" value="Genomic_DNA"/>
</dbReference>
<feature type="transmembrane region" description="Helical" evidence="6">
    <location>
        <begin position="349"/>
        <end position="368"/>
    </location>
</feature>
<comment type="subcellular location">
    <subcellularLocation>
        <location evidence="1">Cell membrane</location>
        <topology evidence="1">Multi-pass membrane protein</topology>
    </subcellularLocation>
</comment>
<dbReference type="InterPro" id="IPR050833">
    <property type="entry name" value="Poly_Biosynth_Transport"/>
</dbReference>
<dbReference type="RefSeq" id="WP_087357879.1">
    <property type="nucleotide sequence ID" value="NZ_NFLJ01000014.1"/>
</dbReference>
<evidence type="ECO:0000313" key="7">
    <source>
        <dbReference type="EMBL" id="OUQ34700.1"/>
    </source>
</evidence>
<keyword evidence="3 6" id="KW-0812">Transmembrane</keyword>
<evidence type="ECO:0000256" key="6">
    <source>
        <dbReference type="SAM" id="Phobius"/>
    </source>
</evidence>
<feature type="transmembrane region" description="Helical" evidence="6">
    <location>
        <begin position="78"/>
        <end position="108"/>
    </location>
</feature>